<dbReference type="InterPro" id="IPR000794">
    <property type="entry name" value="Beta-ketoacyl_synthase"/>
</dbReference>
<dbReference type="PANTHER" id="PTHR11712:SF336">
    <property type="entry name" value="3-OXOACYL-[ACYL-CARRIER-PROTEIN] SYNTHASE, MITOCHONDRIAL"/>
    <property type="match status" value="1"/>
</dbReference>
<dbReference type="AlphaFoldDB" id="A0A0F8Z7F9"/>
<evidence type="ECO:0000256" key="1">
    <source>
        <dbReference type="ARBA" id="ARBA00022679"/>
    </source>
</evidence>
<comment type="caution">
    <text evidence="3">The sequence shown here is derived from an EMBL/GenBank/DDBJ whole genome shotgun (WGS) entry which is preliminary data.</text>
</comment>
<dbReference type="Gene3D" id="3.40.47.10">
    <property type="match status" value="1"/>
</dbReference>
<gene>
    <name evidence="3" type="ORF">LCGC14_2808560</name>
</gene>
<dbReference type="PROSITE" id="PS52004">
    <property type="entry name" value="KS3_2"/>
    <property type="match status" value="1"/>
</dbReference>
<organism evidence="3">
    <name type="scientific">marine sediment metagenome</name>
    <dbReference type="NCBI Taxonomy" id="412755"/>
    <lineage>
        <taxon>unclassified sequences</taxon>
        <taxon>metagenomes</taxon>
        <taxon>ecological metagenomes</taxon>
    </lineage>
</organism>
<feature type="domain" description="Ketosynthase family 3 (KS3)" evidence="2">
    <location>
        <begin position="1"/>
        <end position="125"/>
    </location>
</feature>
<dbReference type="InterPro" id="IPR016039">
    <property type="entry name" value="Thiolase-like"/>
</dbReference>
<dbReference type="InterPro" id="IPR014031">
    <property type="entry name" value="Ketoacyl_synth_C"/>
</dbReference>
<reference evidence="3" key="1">
    <citation type="journal article" date="2015" name="Nature">
        <title>Complex archaea that bridge the gap between prokaryotes and eukaryotes.</title>
        <authorList>
            <person name="Spang A."/>
            <person name="Saw J.H."/>
            <person name="Jorgensen S.L."/>
            <person name="Zaremba-Niedzwiedzka K."/>
            <person name="Martijn J."/>
            <person name="Lind A.E."/>
            <person name="van Eijk R."/>
            <person name="Schleper C."/>
            <person name="Guy L."/>
            <person name="Ettema T.J."/>
        </authorList>
    </citation>
    <scope>NUCLEOTIDE SEQUENCE</scope>
</reference>
<protein>
    <recommendedName>
        <fullName evidence="2">Ketosynthase family 3 (KS3) domain-containing protein</fullName>
    </recommendedName>
</protein>
<sequence>ALRNARLDPSHIGYINAHGTATLLGDVAETKAMKKVFKQHAHSVSISSTKSQLGHLLGASGGVELVLSLMALRDGVIPPTINLHTPDPQCDLDYTPNQARQRKFTKAMSNSFGFGGHNGSLVVGLLQDG</sequence>
<keyword evidence="1" id="KW-0808">Transferase</keyword>
<proteinExistence type="predicted"/>
<dbReference type="GO" id="GO:0004315">
    <property type="term" value="F:3-oxoacyl-[acyl-carrier-protein] synthase activity"/>
    <property type="evidence" value="ECO:0007669"/>
    <property type="project" value="TreeGrafter"/>
</dbReference>
<dbReference type="InterPro" id="IPR020841">
    <property type="entry name" value="PKS_Beta-ketoAc_synthase_dom"/>
</dbReference>
<dbReference type="Pfam" id="PF02801">
    <property type="entry name" value="Ketoacyl-synt_C"/>
    <property type="match status" value="1"/>
</dbReference>
<dbReference type="EMBL" id="LAZR01052907">
    <property type="protein sequence ID" value="KKK81920.1"/>
    <property type="molecule type" value="Genomic_DNA"/>
</dbReference>
<dbReference type="GO" id="GO:0005829">
    <property type="term" value="C:cytosol"/>
    <property type="evidence" value="ECO:0007669"/>
    <property type="project" value="TreeGrafter"/>
</dbReference>
<feature type="non-terminal residue" evidence="3">
    <location>
        <position position="1"/>
    </location>
</feature>
<evidence type="ECO:0000259" key="2">
    <source>
        <dbReference type="PROSITE" id="PS52004"/>
    </source>
</evidence>
<dbReference type="PANTHER" id="PTHR11712">
    <property type="entry name" value="POLYKETIDE SYNTHASE-RELATED"/>
    <property type="match status" value="1"/>
</dbReference>
<name>A0A0F8Z7F9_9ZZZZ</name>
<dbReference type="SUPFAM" id="SSF53901">
    <property type="entry name" value="Thiolase-like"/>
    <property type="match status" value="1"/>
</dbReference>
<dbReference type="GO" id="GO:0006633">
    <property type="term" value="P:fatty acid biosynthetic process"/>
    <property type="evidence" value="ECO:0007669"/>
    <property type="project" value="TreeGrafter"/>
</dbReference>
<accession>A0A0F8Z7F9</accession>
<evidence type="ECO:0000313" key="3">
    <source>
        <dbReference type="EMBL" id="KKK81920.1"/>
    </source>
</evidence>